<dbReference type="PANTHER" id="PTHR23517">
    <property type="entry name" value="RESISTANCE PROTEIN MDTM, PUTATIVE-RELATED-RELATED"/>
    <property type="match status" value="1"/>
</dbReference>
<evidence type="ECO:0000256" key="1">
    <source>
        <dbReference type="ARBA" id="ARBA00004651"/>
    </source>
</evidence>
<dbReference type="EMBL" id="OU900100">
    <property type="protein sequence ID" value="CAG9863916.1"/>
    <property type="molecule type" value="Genomic_DNA"/>
</dbReference>
<keyword evidence="6 7" id="KW-0472">Membrane</keyword>
<keyword evidence="5 7" id="KW-1133">Transmembrane helix</keyword>
<dbReference type="Gene3D" id="1.20.1250.20">
    <property type="entry name" value="MFS general substrate transporter like domains"/>
    <property type="match status" value="1"/>
</dbReference>
<evidence type="ECO:0000256" key="6">
    <source>
        <dbReference type="ARBA" id="ARBA00023136"/>
    </source>
</evidence>
<feature type="transmembrane region" description="Helical" evidence="7">
    <location>
        <begin position="288"/>
        <end position="313"/>
    </location>
</feature>
<evidence type="ECO:0000256" key="2">
    <source>
        <dbReference type="ARBA" id="ARBA00022448"/>
    </source>
</evidence>
<dbReference type="Proteomes" id="UP001153712">
    <property type="component" value="Chromosome 7"/>
</dbReference>
<keyword evidence="9" id="KW-1185">Reference proteome</keyword>
<evidence type="ECO:0000256" key="7">
    <source>
        <dbReference type="SAM" id="Phobius"/>
    </source>
</evidence>
<dbReference type="AlphaFoldDB" id="A0A9N9TRZ7"/>
<sequence>MDRNNIIFRLQIITLLDSICYGLIYIFLAPYLLVLGGNAITIGIFGSVTMVFQVMSILIVKEMLQQSGLKETLVDMFIIAAITHTMLFVTKSPCGAIMIRCLFASVNQTTNVIKEIFVKYLPQDRREYHMNIYNTLYSAGFVIGPILSGALFEISFTYSCLLAAILTIVNIWLIVTIPIEEDIVSTPVDVSMVKKIRQTVEHRLTEFRQPITKENWDILAVQFLFTANVIFVTTKFAPVTSHNYQHSHSDLGVICAYMNILIFVALHFSPAIMEKLDRHSPATVVKAMFGVILVSAVLSFFSPYILLFCAMYVPLTFARIVLNESWKAVHHERGGSRLDGICESVNFASGFAVPLAFGVGEFYFGHLVTIYSTIVSLVLAMLVVQFVTISKSQSGRSSSAGHDSSVPKESCPACYDTCGNPCCQPLSFCPKTKENKSC</sequence>
<dbReference type="InterPro" id="IPR050171">
    <property type="entry name" value="MFS_Transporters"/>
</dbReference>
<dbReference type="InterPro" id="IPR036259">
    <property type="entry name" value="MFS_trans_sf"/>
</dbReference>
<dbReference type="GO" id="GO:0022857">
    <property type="term" value="F:transmembrane transporter activity"/>
    <property type="evidence" value="ECO:0007669"/>
    <property type="project" value="InterPro"/>
</dbReference>
<dbReference type="InterPro" id="IPR011701">
    <property type="entry name" value="MFS"/>
</dbReference>
<feature type="transmembrane region" description="Helical" evidence="7">
    <location>
        <begin position="12"/>
        <end position="33"/>
    </location>
</feature>
<name>A0A9N9TRZ7_PHYSR</name>
<protein>
    <recommendedName>
        <fullName evidence="10">Major facilitator superfamily (MFS) profile domain-containing protein</fullName>
    </recommendedName>
</protein>
<gene>
    <name evidence="8" type="ORF">PHYEVI_LOCUS10191</name>
</gene>
<comment type="subcellular location">
    <subcellularLocation>
        <location evidence="1">Cell membrane</location>
        <topology evidence="1">Multi-pass membrane protein</topology>
    </subcellularLocation>
</comment>
<keyword evidence="3" id="KW-1003">Cell membrane</keyword>
<evidence type="ECO:0000256" key="3">
    <source>
        <dbReference type="ARBA" id="ARBA00022475"/>
    </source>
</evidence>
<evidence type="ECO:0000256" key="5">
    <source>
        <dbReference type="ARBA" id="ARBA00022989"/>
    </source>
</evidence>
<dbReference type="OrthoDB" id="10262656at2759"/>
<keyword evidence="4 7" id="KW-0812">Transmembrane</keyword>
<feature type="transmembrane region" description="Helical" evidence="7">
    <location>
        <begin position="218"/>
        <end position="239"/>
    </location>
</feature>
<feature type="transmembrane region" description="Helical" evidence="7">
    <location>
        <begin position="39"/>
        <end position="60"/>
    </location>
</feature>
<dbReference type="GO" id="GO:0005886">
    <property type="term" value="C:plasma membrane"/>
    <property type="evidence" value="ECO:0007669"/>
    <property type="project" value="UniProtKB-SubCell"/>
</dbReference>
<feature type="transmembrane region" description="Helical" evidence="7">
    <location>
        <begin position="159"/>
        <end position="179"/>
    </location>
</feature>
<feature type="transmembrane region" description="Helical" evidence="7">
    <location>
        <begin position="72"/>
        <end position="90"/>
    </location>
</feature>
<proteinExistence type="predicted"/>
<dbReference type="SUPFAM" id="SSF103473">
    <property type="entry name" value="MFS general substrate transporter"/>
    <property type="match status" value="1"/>
</dbReference>
<keyword evidence="2" id="KW-0813">Transport</keyword>
<feature type="transmembrane region" description="Helical" evidence="7">
    <location>
        <begin position="132"/>
        <end position="152"/>
    </location>
</feature>
<organism evidence="8 9">
    <name type="scientific">Phyllotreta striolata</name>
    <name type="common">Striped flea beetle</name>
    <name type="synonym">Crioceris striolata</name>
    <dbReference type="NCBI Taxonomy" id="444603"/>
    <lineage>
        <taxon>Eukaryota</taxon>
        <taxon>Metazoa</taxon>
        <taxon>Ecdysozoa</taxon>
        <taxon>Arthropoda</taxon>
        <taxon>Hexapoda</taxon>
        <taxon>Insecta</taxon>
        <taxon>Pterygota</taxon>
        <taxon>Neoptera</taxon>
        <taxon>Endopterygota</taxon>
        <taxon>Coleoptera</taxon>
        <taxon>Polyphaga</taxon>
        <taxon>Cucujiformia</taxon>
        <taxon>Chrysomeloidea</taxon>
        <taxon>Chrysomelidae</taxon>
        <taxon>Galerucinae</taxon>
        <taxon>Alticini</taxon>
        <taxon>Phyllotreta</taxon>
    </lineage>
</organism>
<reference evidence="8" key="1">
    <citation type="submission" date="2022-01" db="EMBL/GenBank/DDBJ databases">
        <authorList>
            <person name="King R."/>
        </authorList>
    </citation>
    <scope>NUCLEOTIDE SEQUENCE</scope>
</reference>
<evidence type="ECO:0000313" key="8">
    <source>
        <dbReference type="EMBL" id="CAG9863916.1"/>
    </source>
</evidence>
<feature type="transmembrane region" description="Helical" evidence="7">
    <location>
        <begin position="251"/>
        <end position="268"/>
    </location>
</feature>
<accession>A0A9N9TRZ7</accession>
<evidence type="ECO:0000313" key="9">
    <source>
        <dbReference type="Proteomes" id="UP001153712"/>
    </source>
</evidence>
<evidence type="ECO:0000256" key="4">
    <source>
        <dbReference type="ARBA" id="ARBA00022692"/>
    </source>
</evidence>
<feature type="transmembrane region" description="Helical" evidence="7">
    <location>
        <begin position="370"/>
        <end position="389"/>
    </location>
</feature>
<evidence type="ECO:0008006" key="10">
    <source>
        <dbReference type="Google" id="ProtNLM"/>
    </source>
</evidence>
<dbReference type="Pfam" id="PF07690">
    <property type="entry name" value="MFS_1"/>
    <property type="match status" value="1"/>
</dbReference>